<evidence type="ECO:0000256" key="1">
    <source>
        <dbReference type="SAM" id="Phobius"/>
    </source>
</evidence>
<feature type="chain" id="PRO_5026304073" description="Secreted protein" evidence="2">
    <location>
        <begin position="21"/>
        <end position="132"/>
    </location>
</feature>
<sequence length="132" mass="15087">MWSSRSILLLPCALLSLCVTAILHTKSKRNQKTWLYIRKSIIYHIYVRICVLRLYSRHSLCVVLFALLLTRSIFSSWLSGSALFIVATPRSPPDSNQIEPNRVESLIRMSTCWQQLHVHVHFGCVCVCVSGV</sequence>
<feature type="signal peptide" evidence="2">
    <location>
        <begin position="1"/>
        <end position="20"/>
    </location>
</feature>
<keyword evidence="3" id="KW-1185">Reference proteome</keyword>
<evidence type="ECO:0000256" key="2">
    <source>
        <dbReference type="SAM" id="SignalP"/>
    </source>
</evidence>
<dbReference type="Proteomes" id="UP000001819">
    <property type="component" value="Chromosome 4"/>
</dbReference>
<keyword evidence="1" id="KW-1133">Transmembrane helix</keyword>
<keyword evidence="2" id="KW-0732">Signal</keyword>
<accession>A0A6I8W082</accession>
<evidence type="ECO:0008006" key="5">
    <source>
        <dbReference type="Google" id="ProtNLM"/>
    </source>
</evidence>
<reference evidence="4" key="1">
    <citation type="submission" date="2025-08" db="UniProtKB">
        <authorList>
            <consortium name="RefSeq"/>
        </authorList>
    </citation>
    <scope>IDENTIFICATION</scope>
    <source>
        <strain evidence="4">MV-25-SWS-2005</strain>
        <tissue evidence="4">Whole body</tissue>
    </source>
</reference>
<dbReference type="RefSeq" id="XP_033236736.1">
    <property type="nucleotide sequence ID" value="XM_033380845.1"/>
</dbReference>
<proteinExistence type="predicted"/>
<dbReference type="KEGG" id="dpo:117184238"/>
<feature type="transmembrane region" description="Helical" evidence="1">
    <location>
        <begin position="62"/>
        <end position="87"/>
    </location>
</feature>
<keyword evidence="1" id="KW-0472">Membrane</keyword>
<name>A0A6I8W082_DROPS</name>
<evidence type="ECO:0000313" key="3">
    <source>
        <dbReference type="Proteomes" id="UP000001819"/>
    </source>
</evidence>
<dbReference type="InParanoid" id="A0A6I8W082"/>
<dbReference type="AlphaFoldDB" id="A0A6I8W082"/>
<organism evidence="3 4">
    <name type="scientific">Drosophila pseudoobscura pseudoobscura</name>
    <name type="common">Fruit fly</name>
    <dbReference type="NCBI Taxonomy" id="46245"/>
    <lineage>
        <taxon>Eukaryota</taxon>
        <taxon>Metazoa</taxon>
        <taxon>Ecdysozoa</taxon>
        <taxon>Arthropoda</taxon>
        <taxon>Hexapoda</taxon>
        <taxon>Insecta</taxon>
        <taxon>Pterygota</taxon>
        <taxon>Neoptera</taxon>
        <taxon>Endopterygota</taxon>
        <taxon>Diptera</taxon>
        <taxon>Brachycera</taxon>
        <taxon>Muscomorpha</taxon>
        <taxon>Ephydroidea</taxon>
        <taxon>Drosophilidae</taxon>
        <taxon>Drosophila</taxon>
        <taxon>Sophophora</taxon>
    </lineage>
</organism>
<protein>
    <recommendedName>
        <fullName evidence="5">Secreted protein</fullName>
    </recommendedName>
</protein>
<evidence type="ECO:0000313" key="4">
    <source>
        <dbReference type="RefSeq" id="XP_033236736.1"/>
    </source>
</evidence>
<gene>
    <name evidence="4" type="primary">LOC117184238</name>
</gene>
<keyword evidence="1" id="KW-0812">Transmembrane</keyword>
<feature type="transmembrane region" description="Helical" evidence="1">
    <location>
        <begin position="36"/>
        <end position="55"/>
    </location>
</feature>